<evidence type="ECO:0000256" key="1">
    <source>
        <dbReference type="SAM" id="MobiDB-lite"/>
    </source>
</evidence>
<organism evidence="2 3">
    <name type="scientific">Quillaja saponaria</name>
    <name type="common">Soap bark tree</name>
    <dbReference type="NCBI Taxonomy" id="32244"/>
    <lineage>
        <taxon>Eukaryota</taxon>
        <taxon>Viridiplantae</taxon>
        <taxon>Streptophyta</taxon>
        <taxon>Embryophyta</taxon>
        <taxon>Tracheophyta</taxon>
        <taxon>Spermatophyta</taxon>
        <taxon>Magnoliopsida</taxon>
        <taxon>eudicotyledons</taxon>
        <taxon>Gunneridae</taxon>
        <taxon>Pentapetalae</taxon>
        <taxon>rosids</taxon>
        <taxon>fabids</taxon>
        <taxon>Fabales</taxon>
        <taxon>Quillajaceae</taxon>
        <taxon>Quillaja</taxon>
    </lineage>
</organism>
<dbReference type="PANTHER" id="PTHR31549:SF149">
    <property type="entry name" value="ISOPRENOID SYNTHASE DOMAIN-CONTAINING PROTEIN"/>
    <property type="match status" value="1"/>
</dbReference>
<feature type="region of interest" description="Disordered" evidence="1">
    <location>
        <begin position="1"/>
        <end position="23"/>
    </location>
</feature>
<evidence type="ECO:0000313" key="3">
    <source>
        <dbReference type="Proteomes" id="UP001163823"/>
    </source>
</evidence>
<name>A0AAD7Q855_QUISA</name>
<dbReference type="KEGG" id="qsa:O6P43_006414"/>
<proteinExistence type="predicted"/>
<gene>
    <name evidence="2" type="ORF">O6P43_006414</name>
</gene>
<sequence>MSEINEPSDYSQPSMQHSSINIDGLSTTRETFLARIMEAKDQDRGNATTMSEINEPSDCSQPSMQHSSINVDCLELDVLSKTRKTFLARIMEAKDQDRGNATAEIPRIPKTLRDVESIKDFYVPKVVSIGPYHHGKKEEYQRMESLKIRMASKFIRHCPKNINDVYKSVATVADRVKNQYENETTAENFQDEKFRQIMFLDGCFICQFLCDEYFGLSTMNLDDIDAVSVDIMLLENQLPFEVLRTLLGVRFNAGDHQALVPVLAFVQYMSFVPPAQNISDPPMELVSDQTPVHLLHIFWKYVAYRKGGIQRRSVSSPEQEESSNLVEEEDLGDTNIIQYGANELKNSAIYFERINSGGVTHTTFQSKCISGWLRLPQIDVDDQTECMLLNLAAYEAYGNNFITNAADNDDKFAITSFMFFMTELLGNSEDVKVLQAAHILNNDLESQKNEEVVKLFREATRYFTQDNSVQYQKIRKEISRHCKDRVKIKVGTWMDERVMLNQDWGAKRWFNRDCENKYVAKSSCCFGFWLFVFLLVSNICCSKRFDIFNIVLTEVYPHGRFYWK</sequence>
<dbReference type="AlphaFoldDB" id="A0AAD7Q855"/>
<feature type="region of interest" description="Disordered" evidence="1">
    <location>
        <begin position="39"/>
        <end position="64"/>
    </location>
</feature>
<protein>
    <submittedName>
        <fullName evidence="2">Uncharacterized protein</fullName>
    </submittedName>
</protein>
<dbReference type="EMBL" id="JARAOO010000003">
    <property type="protein sequence ID" value="KAJ7976662.1"/>
    <property type="molecule type" value="Genomic_DNA"/>
</dbReference>
<dbReference type="PANTHER" id="PTHR31549">
    <property type="entry name" value="PROTEIN, PUTATIVE (DUF247)-RELATED-RELATED"/>
    <property type="match status" value="1"/>
</dbReference>
<evidence type="ECO:0000313" key="2">
    <source>
        <dbReference type="EMBL" id="KAJ7976662.1"/>
    </source>
</evidence>
<reference evidence="2" key="1">
    <citation type="journal article" date="2023" name="Science">
        <title>Elucidation of the pathway for biosynthesis of saponin adjuvants from the soapbark tree.</title>
        <authorList>
            <person name="Reed J."/>
            <person name="Orme A."/>
            <person name="El-Demerdash A."/>
            <person name="Owen C."/>
            <person name="Martin L.B.B."/>
            <person name="Misra R.C."/>
            <person name="Kikuchi S."/>
            <person name="Rejzek M."/>
            <person name="Martin A.C."/>
            <person name="Harkess A."/>
            <person name="Leebens-Mack J."/>
            <person name="Louveau T."/>
            <person name="Stephenson M.J."/>
            <person name="Osbourn A."/>
        </authorList>
    </citation>
    <scope>NUCLEOTIDE SEQUENCE</scope>
    <source>
        <strain evidence="2">S10</strain>
    </source>
</reference>
<accession>A0AAD7Q855</accession>
<dbReference type="Pfam" id="PF03140">
    <property type="entry name" value="DUF247"/>
    <property type="match status" value="1"/>
</dbReference>
<dbReference type="InterPro" id="IPR004158">
    <property type="entry name" value="DUF247_pln"/>
</dbReference>
<feature type="compositionally biased region" description="Polar residues" evidence="1">
    <location>
        <begin position="45"/>
        <end position="64"/>
    </location>
</feature>
<keyword evidence="3" id="KW-1185">Reference proteome</keyword>
<dbReference type="Proteomes" id="UP001163823">
    <property type="component" value="Chromosome 3"/>
</dbReference>
<feature type="compositionally biased region" description="Polar residues" evidence="1">
    <location>
        <begin position="8"/>
        <end position="23"/>
    </location>
</feature>
<comment type="caution">
    <text evidence="2">The sequence shown here is derived from an EMBL/GenBank/DDBJ whole genome shotgun (WGS) entry which is preliminary data.</text>
</comment>